<dbReference type="AlphaFoldDB" id="A0A813SLG8"/>
<gene>
    <name evidence="2" type="ORF">OXX778_LOCUS6534</name>
</gene>
<feature type="transmembrane region" description="Helical" evidence="1">
    <location>
        <begin position="7"/>
        <end position="27"/>
    </location>
</feature>
<keyword evidence="1" id="KW-1133">Transmembrane helix</keyword>
<keyword evidence="1" id="KW-0812">Transmembrane</keyword>
<name>A0A813SLG8_9BILA</name>
<dbReference type="SUPFAM" id="SSF52058">
    <property type="entry name" value="L domain-like"/>
    <property type="match status" value="1"/>
</dbReference>
<sequence length="421" mass="49900">MKQNINFFIIIFIFINFIGSLRCWYGLQHGFDRTINSELGTCNEKENKYLCDGTFVKSDIDMNKISNFLNNQIRDKSILNHFKMTKYQFKQQFENYISLSFYIPNGIKTLEISDSTLNKLNIFQNFWHSTIKNFYFNRCNLEILENFNHFNSNVEEFDFSNNKIFKIVKNFFFKFNNLRKVILKNNLLKNISILGFNSNFLRLIDLSSSDLNNLNEIYFEKDKTSPEFELNLRDNRLYKIPLITGNLKHIHLFYLGSQNSMKILSSTGNFTVFDKNMIIELMIVHCDSFVPNEISQIFRCFISSNIWKIINVELECSCDKRDGYLINTRKYPPNYEDCKMFQKNKTRIKETTSTTTITTSIKTSNQFLFKTTDSQITEAKSIEVTEGYLDNFTTDKFQYFWNKSEIKSNLSSQMKEYSKIE</sequence>
<keyword evidence="1" id="KW-0472">Membrane</keyword>
<comment type="caution">
    <text evidence="2">The sequence shown here is derived from an EMBL/GenBank/DDBJ whole genome shotgun (WGS) entry which is preliminary data.</text>
</comment>
<dbReference type="Proteomes" id="UP000663879">
    <property type="component" value="Unassembled WGS sequence"/>
</dbReference>
<proteinExistence type="predicted"/>
<dbReference type="EMBL" id="CAJNOC010000782">
    <property type="protein sequence ID" value="CAF0802320.1"/>
    <property type="molecule type" value="Genomic_DNA"/>
</dbReference>
<evidence type="ECO:0000313" key="2">
    <source>
        <dbReference type="EMBL" id="CAF0802320.1"/>
    </source>
</evidence>
<organism evidence="2 3">
    <name type="scientific">Brachionus calyciflorus</name>
    <dbReference type="NCBI Taxonomy" id="104777"/>
    <lineage>
        <taxon>Eukaryota</taxon>
        <taxon>Metazoa</taxon>
        <taxon>Spiralia</taxon>
        <taxon>Gnathifera</taxon>
        <taxon>Rotifera</taxon>
        <taxon>Eurotatoria</taxon>
        <taxon>Monogononta</taxon>
        <taxon>Pseudotrocha</taxon>
        <taxon>Ploima</taxon>
        <taxon>Brachionidae</taxon>
        <taxon>Brachionus</taxon>
    </lineage>
</organism>
<dbReference type="InterPro" id="IPR032675">
    <property type="entry name" value="LRR_dom_sf"/>
</dbReference>
<dbReference type="Gene3D" id="3.80.10.10">
    <property type="entry name" value="Ribonuclease Inhibitor"/>
    <property type="match status" value="1"/>
</dbReference>
<protein>
    <submittedName>
        <fullName evidence="2">Uncharacterized protein</fullName>
    </submittedName>
</protein>
<evidence type="ECO:0000256" key="1">
    <source>
        <dbReference type="SAM" id="Phobius"/>
    </source>
</evidence>
<reference evidence="2" key="1">
    <citation type="submission" date="2021-02" db="EMBL/GenBank/DDBJ databases">
        <authorList>
            <person name="Nowell W R."/>
        </authorList>
    </citation>
    <scope>NUCLEOTIDE SEQUENCE</scope>
    <source>
        <strain evidence="2">Ploen Becks lab</strain>
    </source>
</reference>
<keyword evidence="3" id="KW-1185">Reference proteome</keyword>
<feature type="non-terminal residue" evidence="2">
    <location>
        <position position="421"/>
    </location>
</feature>
<accession>A0A813SLG8</accession>
<evidence type="ECO:0000313" key="3">
    <source>
        <dbReference type="Proteomes" id="UP000663879"/>
    </source>
</evidence>